<dbReference type="RefSeq" id="WP_090308312.1">
    <property type="nucleotide sequence ID" value="NZ_FNRK01000017.1"/>
</dbReference>
<evidence type="ECO:0000313" key="2">
    <source>
        <dbReference type="Proteomes" id="UP000199394"/>
    </source>
</evidence>
<dbReference type="Proteomes" id="UP000199394">
    <property type="component" value="Unassembled WGS sequence"/>
</dbReference>
<dbReference type="OrthoDB" id="9803714at2"/>
<dbReference type="STRING" id="81409.SAMN04515656_11727"/>
<keyword evidence="2" id="KW-1185">Reference proteome</keyword>
<protein>
    <submittedName>
        <fullName evidence="1">LysR substrate binding domain-containing protein</fullName>
    </submittedName>
</protein>
<accession>A0A1H4CRP7</accession>
<dbReference type="SUPFAM" id="SSF53850">
    <property type="entry name" value="Periplasmic binding protein-like II"/>
    <property type="match status" value="1"/>
</dbReference>
<evidence type="ECO:0000313" key="1">
    <source>
        <dbReference type="EMBL" id="SEA63035.1"/>
    </source>
</evidence>
<sequence length="177" mass="20267">MILTPAGQDVYYYARSIVDQADTLSKLHTDASTPIQKNLRFAIAVHFSPEDPLFHETTIDPQRLSGYRLVRTPPDYFGYLSWGHLIEQYSFPRFNQTLTISQYHTIVRFLRTPGNILIGHTLQAQEFEKAGIQTRPIRGSQGQLTLSSVHHNHNQHTIPPEAKVLRAAVLNYYQQLP</sequence>
<dbReference type="AlphaFoldDB" id="A0A1H4CRP7"/>
<organism evidence="1 2">
    <name type="scientific">Eubacterium aggregans</name>
    <dbReference type="NCBI Taxonomy" id="81409"/>
    <lineage>
        <taxon>Bacteria</taxon>
        <taxon>Bacillati</taxon>
        <taxon>Bacillota</taxon>
        <taxon>Clostridia</taxon>
        <taxon>Eubacteriales</taxon>
        <taxon>Eubacteriaceae</taxon>
        <taxon>Eubacterium</taxon>
    </lineage>
</organism>
<dbReference type="EMBL" id="FNRK01000017">
    <property type="protein sequence ID" value="SEA63035.1"/>
    <property type="molecule type" value="Genomic_DNA"/>
</dbReference>
<reference evidence="1 2" key="1">
    <citation type="submission" date="2016-10" db="EMBL/GenBank/DDBJ databases">
        <authorList>
            <person name="de Groot N.N."/>
        </authorList>
    </citation>
    <scope>NUCLEOTIDE SEQUENCE [LARGE SCALE GENOMIC DNA]</scope>
    <source>
        <strain evidence="1 2">SR12</strain>
    </source>
</reference>
<name>A0A1H4CRP7_9FIRM</name>
<gene>
    <name evidence="1" type="ORF">SAMN04515656_11727</name>
</gene>
<proteinExistence type="predicted"/>